<dbReference type="EMBL" id="HBUE01080120">
    <property type="protein sequence ID" value="CAG6477137.1"/>
    <property type="molecule type" value="Transcribed_RNA"/>
</dbReference>
<dbReference type="EMBL" id="HBUE01080119">
    <property type="protein sequence ID" value="CAG6477135.1"/>
    <property type="molecule type" value="Transcribed_RNA"/>
</dbReference>
<dbReference type="EMBL" id="HBUE01343909">
    <property type="protein sequence ID" value="CAG6599658.1"/>
    <property type="molecule type" value="Transcribed_RNA"/>
</dbReference>
<dbReference type="EMBL" id="HBUE01080133">
    <property type="protein sequence ID" value="CAG6477157.1"/>
    <property type="molecule type" value="Transcribed_RNA"/>
</dbReference>
<name>A0A8D8FNR8_CULPI</name>
<dbReference type="EMBL" id="HBUE01236970">
    <property type="protein sequence ID" value="CAG6547453.1"/>
    <property type="molecule type" value="Transcribed_RNA"/>
</dbReference>
<accession>A0A8D8FNR8</accession>
<organism evidence="2">
    <name type="scientific">Culex pipiens</name>
    <name type="common">House mosquito</name>
    <dbReference type="NCBI Taxonomy" id="7175"/>
    <lineage>
        <taxon>Eukaryota</taxon>
        <taxon>Metazoa</taxon>
        <taxon>Ecdysozoa</taxon>
        <taxon>Arthropoda</taxon>
        <taxon>Hexapoda</taxon>
        <taxon>Insecta</taxon>
        <taxon>Pterygota</taxon>
        <taxon>Neoptera</taxon>
        <taxon>Endopterygota</taxon>
        <taxon>Diptera</taxon>
        <taxon>Nematocera</taxon>
        <taxon>Culicoidea</taxon>
        <taxon>Culicidae</taxon>
        <taxon>Culicinae</taxon>
        <taxon>Culicini</taxon>
        <taxon>Culex</taxon>
        <taxon>Culex</taxon>
    </lineage>
</organism>
<evidence type="ECO:0000313" key="2">
    <source>
        <dbReference type="EMBL" id="CAG6477133.1"/>
    </source>
</evidence>
<dbReference type="AlphaFoldDB" id="A0A8D8FNR8"/>
<dbReference type="EMBL" id="HBUE01080118">
    <property type="protein sequence ID" value="CAG6477133.1"/>
    <property type="molecule type" value="Transcribed_RNA"/>
</dbReference>
<dbReference type="EMBL" id="HBUE01080132">
    <property type="protein sequence ID" value="CAG6477155.1"/>
    <property type="molecule type" value="Transcribed_RNA"/>
</dbReference>
<dbReference type="EMBL" id="HBUE01080117">
    <property type="protein sequence ID" value="CAG6477131.1"/>
    <property type="molecule type" value="Transcribed_RNA"/>
</dbReference>
<reference evidence="2" key="1">
    <citation type="submission" date="2021-05" db="EMBL/GenBank/DDBJ databases">
        <authorList>
            <person name="Alioto T."/>
            <person name="Alioto T."/>
            <person name="Gomez Garrido J."/>
        </authorList>
    </citation>
    <scope>NUCLEOTIDE SEQUENCE</scope>
</reference>
<dbReference type="EMBL" id="HBUE01343905">
    <property type="protein sequence ID" value="CAG6599654.1"/>
    <property type="molecule type" value="Transcribed_RNA"/>
</dbReference>
<dbReference type="EMBL" id="HBUE01080121">
    <property type="protein sequence ID" value="CAG6477139.1"/>
    <property type="molecule type" value="Transcribed_RNA"/>
</dbReference>
<dbReference type="EMBL" id="HBUE01080131">
    <property type="protein sequence ID" value="CAG6477153.1"/>
    <property type="molecule type" value="Transcribed_RNA"/>
</dbReference>
<evidence type="ECO:0000256" key="1">
    <source>
        <dbReference type="SAM" id="MobiDB-lite"/>
    </source>
</evidence>
<dbReference type="EMBL" id="HBUE01080124">
    <property type="protein sequence ID" value="CAG6477143.1"/>
    <property type="molecule type" value="Transcribed_RNA"/>
</dbReference>
<dbReference type="EMBL" id="HBUE01080129">
    <property type="protein sequence ID" value="CAG6477149.1"/>
    <property type="molecule type" value="Transcribed_RNA"/>
</dbReference>
<dbReference type="EMBL" id="HBUE01080138">
    <property type="protein sequence ID" value="CAG6477162.1"/>
    <property type="molecule type" value="Transcribed_RNA"/>
</dbReference>
<dbReference type="EMBL" id="HBUE01236974">
    <property type="protein sequence ID" value="CAG6547457.1"/>
    <property type="molecule type" value="Transcribed_RNA"/>
</dbReference>
<dbReference type="EMBL" id="HBUE01080123">
    <property type="protein sequence ID" value="CAG6477141.1"/>
    <property type="molecule type" value="Transcribed_RNA"/>
</dbReference>
<sequence>MILKHHMLRLHLNPLRYRDGKLELMEINQLRVIRRQHLNRYAFLPKCSIKCRICAVPQYGSIRLHSRYSNVPTVWSRRSRNRRFPSKSLPPTSARCPTHLVLRRHVAHCPDSRPTSPTIRTRRSPRVAKCHRCRVAVAARCPSRRARESSSSRLPWRAADSLHHVPTASNRPSRAQQTHRLASVQSSASDVQEKLALCSVKKIPRKTLRFRESIVTRPWAVRATLKSHASTPCIA</sequence>
<protein>
    <submittedName>
        <fullName evidence="2">(northern house mosquito) hypothetical protein</fullName>
    </submittedName>
</protein>
<dbReference type="EMBL" id="HBUE01080136">
    <property type="protein sequence ID" value="CAG6477160.1"/>
    <property type="molecule type" value="Transcribed_RNA"/>
</dbReference>
<dbReference type="EMBL" id="HBUE01080125">
    <property type="protein sequence ID" value="CAG6477145.1"/>
    <property type="molecule type" value="Transcribed_RNA"/>
</dbReference>
<proteinExistence type="predicted"/>
<dbReference type="EMBL" id="HBUE01080127">
    <property type="protein sequence ID" value="CAG6477147.1"/>
    <property type="molecule type" value="Transcribed_RNA"/>
</dbReference>
<feature type="region of interest" description="Disordered" evidence="1">
    <location>
        <begin position="163"/>
        <end position="186"/>
    </location>
</feature>
<dbReference type="EMBL" id="HBUE01080130">
    <property type="protein sequence ID" value="CAG6477151.1"/>
    <property type="molecule type" value="Transcribed_RNA"/>
</dbReference>
<dbReference type="EMBL" id="HBUE01343904">
    <property type="protein sequence ID" value="CAG6599652.1"/>
    <property type="molecule type" value="Transcribed_RNA"/>
</dbReference>
<feature type="compositionally biased region" description="Polar residues" evidence="1">
    <location>
        <begin position="167"/>
        <end position="186"/>
    </location>
</feature>
<dbReference type="EMBL" id="HBUE01236969">
    <property type="protein sequence ID" value="CAG6547451.1"/>
    <property type="molecule type" value="Transcribed_RNA"/>
</dbReference>